<feature type="chain" id="PRO_5045485541" evidence="1">
    <location>
        <begin position="25"/>
        <end position="97"/>
    </location>
</feature>
<keyword evidence="4" id="KW-1185">Reference proteome</keyword>
<evidence type="ECO:0000313" key="4">
    <source>
        <dbReference type="Proteomes" id="UP001074726"/>
    </source>
</evidence>
<dbReference type="Proteomes" id="UP001074726">
    <property type="component" value="Unassembled WGS sequence"/>
</dbReference>
<dbReference type="SMART" id="SM00894">
    <property type="entry name" value="Excalibur"/>
    <property type="match status" value="1"/>
</dbReference>
<name>A0ABT4CBA8_9ACTN</name>
<proteinExistence type="predicted"/>
<dbReference type="Pfam" id="PF05901">
    <property type="entry name" value="Excalibur"/>
    <property type="match status" value="1"/>
</dbReference>
<evidence type="ECO:0000259" key="2">
    <source>
        <dbReference type="SMART" id="SM00894"/>
    </source>
</evidence>
<comment type="caution">
    <text evidence="3">The sequence shown here is derived from an EMBL/GenBank/DDBJ whole genome shotgun (WGS) entry which is preliminary data.</text>
</comment>
<dbReference type="RefSeq" id="WP_268110199.1">
    <property type="nucleotide sequence ID" value="NZ_JAPPUX010000001.1"/>
</dbReference>
<gene>
    <name evidence="3" type="ORF">NYO98_03810</name>
</gene>
<keyword evidence="1" id="KW-0732">Signal</keyword>
<organism evidence="3 4">
    <name type="scientific">Nocardioides pini</name>
    <dbReference type="NCBI Taxonomy" id="2975053"/>
    <lineage>
        <taxon>Bacteria</taxon>
        <taxon>Bacillati</taxon>
        <taxon>Actinomycetota</taxon>
        <taxon>Actinomycetes</taxon>
        <taxon>Propionibacteriales</taxon>
        <taxon>Nocardioidaceae</taxon>
        <taxon>Nocardioides</taxon>
    </lineage>
</organism>
<reference evidence="3" key="1">
    <citation type="submission" date="2022-08" db="EMBL/GenBank/DDBJ databases">
        <title>Genome sequencing of Nocardioides sp. STR2.</title>
        <authorList>
            <person name="So Y."/>
        </authorList>
    </citation>
    <scope>NUCLEOTIDE SEQUENCE</scope>
    <source>
        <strain evidence="3">STR2</strain>
    </source>
</reference>
<evidence type="ECO:0000313" key="3">
    <source>
        <dbReference type="EMBL" id="MCY4725394.1"/>
    </source>
</evidence>
<feature type="domain" description="Excalibur calcium-binding" evidence="2">
    <location>
        <begin position="35"/>
        <end position="95"/>
    </location>
</feature>
<dbReference type="EMBL" id="JAPPUX010000001">
    <property type="protein sequence ID" value="MCY4725394.1"/>
    <property type="molecule type" value="Genomic_DNA"/>
</dbReference>
<feature type="signal peptide" evidence="1">
    <location>
        <begin position="1"/>
        <end position="24"/>
    </location>
</feature>
<protein>
    <submittedName>
        <fullName evidence="3">Excalibur calcium-binding domain-containing protein</fullName>
    </submittedName>
</protein>
<sequence length="97" mass="10348">MRALGVRAASAVAVLVATPMTVIAVNESAQAAPKTYSSCTKLHKDFKYGVAKSKKAAKKQVSQGNAMPAYSDRAQKVYWANDTNLDRDHDGTACETA</sequence>
<evidence type="ECO:0000256" key="1">
    <source>
        <dbReference type="SAM" id="SignalP"/>
    </source>
</evidence>
<accession>A0ABT4CBA8</accession>
<dbReference type="InterPro" id="IPR008613">
    <property type="entry name" value="Excalibur_Ca-bd_domain"/>
</dbReference>